<dbReference type="GO" id="GO:0004048">
    <property type="term" value="F:anthranilate phosphoribosyltransferase activity"/>
    <property type="evidence" value="ECO:0007669"/>
    <property type="project" value="UniProtKB-UniRule"/>
</dbReference>
<evidence type="ECO:0000256" key="6">
    <source>
        <dbReference type="ARBA" id="ARBA00023141"/>
    </source>
</evidence>
<comment type="similarity">
    <text evidence="8">In the C-terminal section; belongs to the anthranilate phosphoribosyltransferase family.</text>
</comment>
<dbReference type="Pfam" id="PF02885">
    <property type="entry name" value="Glycos_trans_3N"/>
    <property type="match status" value="1"/>
</dbReference>
<dbReference type="Gene3D" id="1.20.970.10">
    <property type="entry name" value="Transferase, Pyrimidine Nucleoside Phosphorylase, Chain C"/>
    <property type="match status" value="1"/>
</dbReference>
<dbReference type="UniPathway" id="UPA00035">
    <property type="reaction ID" value="UER00041"/>
</dbReference>
<evidence type="ECO:0000259" key="10">
    <source>
        <dbReference type="Pfam" id="PF00591"/>
    </source>
</evidence>
<dbReference type="SUPFAM" id="SSF47648">
    <property type="entry name" value="Nucleoside phosphorylase/phosphoribosyltransferase N-terminal domain"/>
    <property type="match status" value="1"/>
</dbReference>
<dbReference type="RefSeq" id="WP_074718023.1">
    <property type="nucleotide sequence ID" value="NZ_FNWV01000010.1"/>
</dbReference>
<feature type="binding site" evidence="9">
    <location>
        <begin position="85"/>
        <end position="86"/>
    </location>
    <ligand>
        <name>5-phospho-alpha-D-ribose 1-diphosphate</name>
        <dbReference type="ChEBI" id="CHEBI:58017"/>
    </ligand>
</feature>
<dbReference type="InterPro" id="IPR035902">
    <property type="entry name" value="Nuc_phospho_transferase"/>
</dbReference>
<dbReference type="OrthoDB" id="9806430at2"/>
<feature type="binding site" evidence="9">
    <location>
        <position position="168"/>
    </location>
    <ligand>
        <name>anthranilate</name>
        <dbReference type="ChEBI" id="CHEBI:16567"/>
        <label>2</label>
    </ligand>
</feature>
<feature type="binding site" evidence="9">
    <location>
        <position position="228"/>
    </location>
    <ligand>
        <name>Mg(2+)</name>
        <dbReference type="ChEBI" id="CHEBI:18420"/>
        <label>2</label>
    </ligand>
</feature>
<dbReference type="Proteomes" id="UP000183190">
    <property type="component" value="Unassembled WGS sequence"/>
</dbReference>
<sequence length="339" mass="36439">MIKEAIEKIVDKQDLTYDEAYKVISEIMAGETTPTQNAAFLAALSTKSTKAETIDEITGCAAAMRDAAIKFEHNMDLLEIVGTGGDNAHSFNISTTSAFVIAAAGIKVSKHGNRAASSLSGTADCLEALGANINLEPEKCRQLLENVGFCFFFAQKYHTSMKYVGPIRKELGFRTVFNILGPLTNPACPNHHLLGVYDRVLLEPVAEVLMKLGSKNGMVVFGTDKLDEISLSAPTAVCEYKDGWMKNYKITPEQFGFERCTKDDLKGGTPEENAAITRGILAGEIKGHKRNAVLLNAGAAIYIGGKAESMADGVAKAAELIDSGKALETMDKFVAESNN</sequence>
<dbReference type="GO" id="GO:0000162">
    <property type="term" value="P:L-tryptophan biosynthetic process"/>
    <property type="evidence" value="ECO:0007669"/>
    <property type="project" value="UniProtKB-UniRule"/>
</dbReference>
<dbReference type="Pfam" id="PF00591">
    <property type="entry name" value="Glycos_transf_3"/>
    <property type="match status" value="1"/>
</dbReference>
<comment type="subunit">
    <text evidence="9">Homodimer.</text>
</comment>
<keyword evidence="4 9" id="KW-0808">Transferase</keyword>
<evidence type="ECO:0000259" key="11">
    <source>
        <dbReference type="Pfam" id="PF02885"/>
    </source>
</evidence>
<keyword evidence="9" id="KW-0479">Metal-binding</keyword>
<dbReference type="GO" id="GO:0005829">
    <property type="term" value="C:cytosol"/>
    <property type="evidence" value="ECO:0007669"/>
    <property type="project" value="TreeGrafter"/>
</dbReference>
<feature type="binding site" evidence="9">
    <location>
        <position position="227"/>
    </location>
    <ligand>
        <name>Mg(2+)</name>
        <dbReference type="ChEBI" id="CHEBI:18420"/>
        <label>2</label>
    </ligand>
</feature>
<evidence type="ECO:0000256" key="2">
    <source>
        <dbReference type="ARBA" id="ARBA00022605"/>
    </source>
</evidence>
<comment type="caution">
    <text evidence="9">Lacks conserved residue(s) required for the propagation of feature annotation.</text>
</comment>
<feature type="binding site" evidence="9">
    <location>
        <position position="82"/>
    </location>
    <ligand>
        <name>anthranilate</name>
        <dbReference type="ChEBI" id="CHEBI:16567"/>
        <label>1</label>
    </ligand>
</feature>
<dbReference type="HAMAP" id="MF_00211">
    <property type="entry name" value="TrpD"/>
    <property type="match status" value="1"/>
</dbReference>
<dbReference type="InterPro" id="IPR005940">
    <property type="entry name" value="Anthranilate_Pribosyl_Tfrase"/>
</dbReference>
<dbReference type="InterPro" id="IPR036320">
    <property type="entry name" value="Glycosyl_Trfase_fam3_N_dom_sf"/>
</dbReference>
<feature type="binding site" evidence="9">
    <location>
        <position position="228"/>
    </location>
    <ligand>
        <name>Mg(2+)</name>
        <dbReference type="ChEBI" id="CHEBI:18420"/>
        <label>1</label>
    </ligand>
</feature>
<gene>
    <name evidence="9" type="primary">trpD</name>
    <name evidence="12" type="ORF">SAMN02910265_02550</name>
</gene>
<feature type="binding site" evidence="9">
    <location>
        <position position="94"/>
    </location>
    <ligand>
        <name>Mg(2+)</name>
        <dbReference type="ChEBI" id="CHEBI:18420"/>
        <label>1</label>
    </ligand>
</feature>
<comment type="cofactor">
    <cofactor evidence="9">
        <name>Mg(2+)</name>
        <dbReference type="ChEBI" id="CHEBI:18420"/>
    </cofactor>
    <text evidence="9">Binds 2 magnesium ions per monomer.</text>
</comment>
<comment type="catalytic activity">
    <reaction evidence="7 9">
        <text>N-(5-phospho-beta-D-ribosyl)anthranilate + diphosphate = 5-phospho-alpha-D-ribose 1-diphosphate + anthranilate</text>
        <dbReference type="Rhea" id="RHEA:11768"/>
        <dbReference type="ChEBI" id="CHEBI:16567"/>
        <dbReference type="ChEBI" id="CHEBI:18277"/>
        <dbReference type="ChEBI" id="CHEBI:33019"/>
        <dbReference type="ChEBI" id="CHEBI:58017"/>
        <dbReference type="EC" id="2.4.2.18"/>
    </reaction>
</comment>
<dbReference type="GO" id="GO:0000287">
    <property type="term" value="F:magnesium ion binding"/>
    <property type="evidence" value="ECO:0007669"/>
    <property type="project" value="UniProtKB-UniRule"/>
</dbReference>
<feature type="binding site" evidence="9">
    <location>
        <position position="122"/>
    </location>
    <ligand>
        <name>5-phospho-alpha-D-ribose 1-diphosphate</name>
        <dbReference type="ChEBI" id="CHEBI:58017"/>
    </ligand>
</feature>
<feature type="binding site" evidence="9">
    <location>
        <position position="90"/>
    </location>
    <ligand>
        <name>5-phospho-alpha-D-ribose 1-diphosphate</name>
        <dbReference type="ChEBI" id="CHEBI:58017"/>
    </ligand>
</feature>
<evidence type="ECO:0000256" key="5">
    <source>
        <dbReference type="ARBA" id="ARBA00022822"/>
    </source>
</evidence>
<evidence type="ECO:0000256" key="9">
    <source>
        <dbReference type="HAMAP-Rule" id="MF_00211"/>
    </source>
</evidence>
<evidence type="ECO:0000256" key="8">
    <source>
        <dbReference type="ARBA" id="ARBA00061188"/>
    </source>
</evidence>
<dbReference type="Gene3D" id="3.40.1030.10">
    <property type="entry name" value="Nucleoside phosphorylase/phosphoribosyltransferase catalytic domain"/>
    <property type="match status" value="1"/>
</dbReference>
<evidence type="ECO:0000256" key="4">
    <source>
        <dbReference type="ARBA" id="ARBA00022679"/>
    </source>
</evidence>
<name>A0A1H6KL29_RUMFL</name>
<comment type="function">
    <text evidence="9">Catalyzes the transfer of the phosphoribosyl group of 5-phosphorylribose-1-pyrophosphate (PRPP) to anthranilate to yield N-(5'-phosphoribosyl)-anthranilate (PRA).</text>
</comment>
<keyword evidence="3 9" id="KW-0328">Glycosyltransferase</keyword>
<dbReference type="FunFam" id="3.40.1030.10:FF:000002">
    <property type="entry name" value="Anthranilate phosphoribosyltransferase"/>
    <property type="match status" value="1"/>
</dbReference>
<organism evidence="12 13">
    <name type="scientific">Ruminococcus flavefaciens</name>
    <dbReference type="NCBI Taxonomy" id="1265"/>
    <lineage>
        <taxon>Bacteria</taxon>
        <taxon>Bacillati</taxon>
        <taxon>Bacillota</taxon>
        <taxon>Clostridia</taxon>
        <taxon>Eubacteriales</taxon>
        <taxon>Oscillospiraceae</taxon>
        <taxon>Ruminococcus</taxon>
    </lineage>
</organism>
<dbReference type="NCBIfam" id="TIGR01245">
    <property type="entry name" value="trpD"/>
    <property type="match status" value="1"/>
</dbReference>
<dbReference type="EMBL" id="FNWV01000010">
    <property type="protein sequence ID" value="SEH76369.1"/>
    <property type="molecule type" value="Genomic_DNA"/>
</dbReference>
<evidence type="ECO:0000256" key="1">
    <source>
        <dbReference type="ARBA" id="ARBA00004907"/>
    </source>
</evidence>
<feature type="binding site" evidence="9">
    <location>
        <position position="113"/>
    </location>
    <ligand>
        <name>anthranilate</name>
        <dbReference type="ChEBI" id="CHEBI:16567"/>
        <label>1</label>
    </ligand>
</feature>
<dbReference type="InterPro" id="IPR000312">
    <property type="entry name" value="Glycosyl_Trfase_fam3"/>
</dbReference>
<comment type="pathway">
    <text evidence="1 9">Amino-acid biosynthesis; L-tryptophan biosynthesis; L-tryptophan from chorismate: step 2/5.</text>
</comment>
<dbReference type="PANTHER" id="PTHR43285:SF2">
    <property type="entry name" value="ANTHRANILATE PHOSPHORIBOSYLTRANSFERASE"/>
    <property type="match status" value="1"/>
</dbReference>
<dbReference type="InterPro" id="IPR017459">
    <property type="entry name" value="Glycosyl_Trfase_fam3_N_dom"/>
</dbReference>
<reference evidence="12 13" key="1">
    <citation type="submission" date="2016-10" db="EMBL/GenBank/DDBJ databases">
        <authorList>
            <person name="de Groot N.N."/>
        </authorList>
    </citation>
    <scope>NUCLEOTIDE SEQUENCE [LARGE SCALE GENOMIC DNA]</scope>
    <source>
        <strain evidence="12 13">YAD2003</strain>
    </source>
</reference>
<accession>A0A1H6KL29</accession>
<feature type="domain" description="Glycosyl transferase family 3" evidence="10">
    <location>
        <begin position="76"/>
        <end position="327"/>
    </location>
</feature>
<evidence type="ECO:0000256" key="7">
    <source>
        <dbReference type="ARBA" id="ARBA00052328"/>
    </source>
</evidence>
<evidence type="ECO:0000313" key="12">
    <source>
        <dbReference type="EMBL" id="SEH76369.1"/>
    </source>
</evidence>
<keyword evidence="6 9" id="KW-0057">Aromatic amino acid biosynthesis</keyword>
<keyword evidence="9" id="KW-0460">Magnesium</keyword>
<dbReference type="SUPFAM" id="SSF52418">
    <property type="entry name" value="Nucleoside phosphorylase/phosphoribosyltransferase catalytic domain"/>
    <property type="match status" value="1"/>
</dbReference>
<proteinExistence type="inferred from homology"/>
<dbReference type="PANTHER" id="PTHR43285">
    <property type="entry name" value="ANTHRANILATE PHOSPHORIBOSYLTRANSFERASE"/>
    <property type="match status" value="1"/>
</dbReference>
<keyword evidence="5 9" id="KW-0822">Tryptophan biosynthesis</keyword>
<feature type="binding site" evidence="9">
    <location>
        <begin position="92"/>
        <end position="95"/>
    </location>
    <ligand>
        <name>5-phospho-alpha-D-ribose 1-diphosphate</name>
        <dbReference type="ChEBI" id="CHEBI:58017"/>
    </ligand>
</feature>
<dbReference type="AlphaFoldDB" id="A0A1H6KL29"/>
<keyword evidence="2 9" id="KW-0028">Amino-acid biosynthesis</keyword>
<comment type="similarity">
    <text evidence="9">Belongs to the anthranilate phosphoribosyltransferase family.</text>
</comment>
<protein>
    <recommendedName>
        <fullName evidence="9">Anthranilate phosphoribosyltransferase</fullName>
        <ecNumber evidence="9">2.4.2.18</ecNumber>
    </recommendedName>
</protein>
<dbReference type="EC" id="2.4.2.18" evidence="9"/>
<feature type="binding site" evidence="9">
    <location>
        <position position="82"/>
    </location>
    <ligand>
        <name>5-phospho-alpha-D-ribose 1-diphosphate</name>
        <dbReference type="ChEBI" id="CHEBI:58017"/>
    </ligand>
</feature>
<feature type="binding site" evidence="9">
    <location>
        <begin position="110"/>
        <end position="118"/>
    </location>
    <ligand>
        <name>5-phospho-alpha-D-ribose 1-diphosphate</name>
        <dbReference type="ChEBI" id="CHEBI:58017"/>
    </ligand>
</feature>
<evidence type="ECO:0000313" key="13">
    <source>
        <dbReference type="Proteomes" id="UP000183190"/>
    </source>
</evidence>
<feature type="domain" description="Glycosyl transferase family 3 N-terminal" evidence="11">
    <location>
        <begin position="3"/>
        <end position="68"/>
    </location>
</feature>
<evidence type="ECO:0000256" key="3">
    <source>
        <dbReference type="ARBA" id="ARBA00022676"/>
    </source>
</evidence>